<dbReference type="Pfam" id="PF00072">
    <property type="entry name" value="Response_reg"/>
    <property type="match status" value="2"/>
</dbReference>
<feature type="modified residue" description="Phosphohistidine" evidence="1">
    <location>
        <position position="43"/>
    </location>
</feature>
<dbReference type="InterPro" id="IPR000160">
    <property type="entry name" value="GGDEF_dom"/>
</dbReference>
<reference evidence="7 8" key="1">
    <citation type="submission" date="2017-03" db="EMBL/GenBank/DDBJ databases">
        <title>Isolation of Levoglucosan Utilizing Bacteria.</title>
        <authorList>
            <person name="Arya A.S."/>
        </authorList>
    </citation>
    <scope>NUCLEOTIDE SEQUENCE [LARGE SCALE GENOMIC DNA]</scope>
    <source>
        <strain evidence="7 8">MEC069</strain>
    </source>
</reference>
<dbReference type="Gene3D" id="1.20.120.160">
    <property type="entry name" value="HPT domain"/>
    <property type="match status" value="1"/>
</dbReference>
<dbReference type="InterPro" id="IPR001789">
    <property type="entry name" value="Sig_transdc_resp-reg_receiver"/>
</dbReference>
<dbReference type="CDD" id="cd00156">
    <property type="entry name" value="REC"/>
    <property type="match status" value="1"/>
</dbReference>
<dbReference type="SMART" id="SM00267">
    <property type="entry name" value="GGDEF"/>
    <property type="match status" value="1"/>
</dbReference>
<protein>
    <submittedName>
        <fullName evidence="7">Diguanylate cyclase</fullName>
    </submittedName>
</protein>
<dbReference type="PANTHER" id="PTHR45138">
    <property type="entry name" value="REGULATORY COMPONENTS OF SENSORY TRANSDUCTION SYSTEM"/>
    <property type="match status" value="1"/>
</dbReference>
<dbReference type="Pfam" id="PF00990">
    <property type="entry name" value="GGDEF"/>
    <property type="match status" value="1"/>
</dbReference>
<feature type="domain" description="HPt" evidence="6">
    <location>
        <begin position="1"/>
        <end position="101"/>
    </location>
</feature>
<evidence type="ECO:0000256" key="1">
    <source>
        <dbReference type="PROSITE-ProRule" id="PRU00110"/>
    </source>
</evidence>
<dbReference type="GO" id="GO:0043709">
    <property type="term" value="P:cell adhesion involved in single-species biofilm formation"/>
    <property type="evidence" value="ECO:0007669"/>
    <property type="project" value="TreeGrafter"/>
</dbReference>
<dbReference type="GO" id="GO:1902201">
    <property type="term" value="P:negative regulation of bacterial-type flagellum-dependent cell motility"/>
    <property type="evidence" value="ECO:0007669"/>
    <property type="project" value="TreeGrafter"/>
</dbReference>
<feature type="domain" description="Response regulatory" evidence="4">
    <location>
        <begin position="132"/>
        <end position="248"/>
    </location>
</feature>
<dbReference type="InterPro" id="IPR050469">
    <property type="entry name" value="Diguanylate_Cyclase"/>
</dbReference>
<dbReference type="SUPFAM" id="SSF55073">
    <property type="entry name" value="Nucleotide cyclase"/>
    <property type="match status" value="1"/>
</dbReference>
<dbReference type="Proteomes" id="UP000298246">
    <property type="component" value="Unassembled WGS sequence"/>
</dbReference>
<keyword evidence="8" id="KW-1185">Reference proteome</keyword>
<proteinExistence type="predicted"/>
<organism evidence="7 8">
    <name type="scientific">Paenibacillus athensensis</name>
    <dbReference type="NCBI Taxonomy" id="1967502"/>
    <lineage>
        <taxon>Bacteria</taxon>
        <taxon>Bacillati</taxon>
        <taxon>Bacillota</taxon>
        <taxon>Bacilli</taxon>
        <taxon>Bacillales</taxon>
        <taxon>Paenibacillaceae</taxon>
        <taxon>Paenibacillus</taxon>
    </lineage>
</organism>
<feature type="coiled-coil region" evidence="3">
    <location>
        <begin position="5"/>
        <end position="32"/>
    </location>
</feature>
<feature type="modified residue" description="4-aspartylphosphate" evidence="2">
    <location>
        <position position="181"/>
    </location>
</feature>
<dbReference type="SUPFAM" id="SSF47226">
    <property type="entry name" value="Histidine-containing phosphotransfer domain, HPT domain"/>
    <property type="match status" value="1"/>
</dbReference>
<dbReference type="PROSITE" id="PS50894">
    <property type="entry name" value="HPT"/>
    <property type="match status" value="1"/>
</dbReference>
<evidence type="ECO:0000313" key="8">
    <source>
        <dbReference type="Proteomes" id="UP000298246"/>
    </source>
</evidence>
<keyword evidence="2" id="KW-0597">Phosphoprotein</keyword>
<dbReference type="InterPro" id="IPR008207">
    <property type="entry name" value="Sig_transdc_His_kin_Hpt_dom"/>
</dbReference>
<dbReference type="Gene3D" id="3.40.50.2300">
    <property type="match status" value="2"/>
</dbReference>
<gene>
    <name evidence="7" type="ORF">B5M42_15670</name>
</gene>
<dbReference type="CDD" id="cd01949">
    <property type="entry name" value="GGDEF"/>
    <property type="match status" value="1"/>
</dbReference>
<dbReference type="GO" id="GO:0052621">
    <property type="term" value="F:diguanylate cyclase activity"/>
    <property type="evidence" value="ECO:0007669"/>
    <property type="project" value="TreeGrafter"/>
</dbReference>
<comment type="caution">
    <text evidence="7">The sequence shown here is derived from an EMBL/GenBank/DDBJ whole genome shotgun (WGS) entry which is preliminary data.</text>
</comment>
<dbReference type="OrthoDB" id="9759607at2"/>
<feature type="domain" description="Response regulatory" evidence="4">
    <location>
        <begin position="442"/>
        <end position="558"/>
    </location>
</feature>
<dbReference type="InterPro" id="IPR043128">
    <property type="entry name" value="Rev_trsase/Diguanyl_cyclase"/>
</dbReference>
<dbReference type="GO" id="GO:0000160">
    <property type="term" value="P:phosphorelay signal transduction system"/>
    <property type="evidence" value="ECO:0007669"/>
    <property type="project" value="InterPro"/>
</dbReference>
<dbReference type="Gene3D" id="3.30.70.270">
    <property type="match status" value="1"/>
</dbReference>
<dbReference type="SUPFAM" id="SSF52172">
    <property type="entry name" value="CheY-like"/>
    <property type="match status" value="2"/>
</dbReference>
<dbReference type="PANTHER" id="PTHR45138:SF9">
    <property type="entry name" value="DIGUANYLATE CYCLASE DGCM-RELATED"/>
    <property type="match status" value="1"/>
</dbReference>
<dbReference type="InterPro" id="IPR029787">
    <property type="entry name" value="Nucleotide_cyclase"/>
</dbReference>
<dbReference type="PROSITE" id="PS50110">
    <property type="entry name" value="RESPONSE_REGULATORY"/>
    <property type="match status" value="2"/>
</dbReference>
<dbReference type="GO" id="GO:0005886">
    <property type="term" value="C:plasma membrane"/>
    <property type="evidence" value="ECO:0007669"/>
    <property type="project" value="TreeGrafter"/>
</dbReference>
<dbReference type="InterPro" id="IPR011006">
    <property type="entry name" value="CheY-like_superfamily"/>
</dbReference>
<dbReference type="AlphaFoldDB" id="A0A4Y8PZ11"/>
<dbReference type="PROSITE" id="PS50887">
    <property type="entry name" value="GGDEF"/>
    <property type="match status" value="1"/>
</dbReference>
<evidence type="ECO:0000256" key="3">
    <source>
        <dbReference type="SAM" id="Coils"/>
    </source>
</evidence>
<dbReference type="NCBIfam" id="TIGR00254">
    <property type="entry name" value="GGDEF"/>
    <property type="match status" value="1"/>
</dbReference>
<dbReference type="EMBL" id="MYFO01000021">
    <property type="protein sequence ID" value="TFE86110.1"/>
    <property type="molecule type" value="Genomic_DNA"/>
</dbReference>
<evidence type="ECO:0000313" key="7">
    <source>
        <dbReference type="EMBL" id="TFE86110.1"/>
    </source>
</evidence>
<dbReference type="FunFam" id="3.30.70.270:FF:000001">
    <property type="entry name" value="Diguanylate cyclase domain protein"/>
    <property type="match status" value="1"/>
</dbReference>
<dbReference type="CDD" id="cd00088">
    <property type="entry name" value="HPT"/>
    <property type="match status" value="1"/>
</dbReference>
<evidence type="ECO:0000259" key="5">
    <source>
        <dbReference type="PROSITE" id="PS50887"/>
    </source>
</evidence>
<evidence type="ECO:0000259" key="4">
    <source>
        <dbReference type="PROSITE" id="PS50110"/>
    </source>
</evidence>
<sequence length="560" mass="63488">MQQGRKLFIRELEKQIKELRELMERLVRTSEAGDYMRLYRIVHTLKGSAPIFGYTRIGKLAEEVVRMWEWTQAGGGEEADIAALSPLRASLNETPGALERMALEFEISRTELQMDQQQHPAGGSLLGSLKVRLLLVDDDEVLRSYMLRRLQLDECVVDEASDVDTARRLLREHDYDLVILDLMMHPQSGYELFDFLKDDPTLKWLPLIVLSGRNDLGDKVRCFHLGADDYVTKPFQYDELAARIYGLLKRAKNFEQLAFRDALTGVFNRRYFDLQIGIELQRAERFTSPMSLVFIDIDRFKSINDNYGHHVGDLVLQGLAHVLQTNFRSTDLLARFGGEEFVIALPNTTAEQAQTMVQAVLDKVRSQPVAKHEGQSFFVTFSAGIAPWKSGMAVSEWTRDADEAMYQAKQQGRNRVLSILDVAAGLENHASVLTLAAEPRKRLLIVDDDQILRSIVIGKLEHLPIDIVEAADGDEAVELLARGSFDACILDGVMPRLDGFSLLEHIKSEAALGEMKVLMLSAKRKEDDLVKGFRLGADDYMTKPFSLVELEMRVRRLMKL</sequence>
<dbReference type="InterPro" id="IPR036641">
    <property type="entry name" value="HPT_dom_sf"/>
</dbReference>
<dbReference type="SMART" id="SM00448">
    <property type="entry name" value="REC"/>
    <property type="match status" value="2"/>
</dbReference>
<evidence type="ECO:0000259" key="6">
    <source>
        <dbReference type="PROSITE" id="PS50894"/>
    </source>
</evidence>
<dbReference type="Pfam" id="PF01627">
    <property type="entry name" value="Hpt"/>
    <property type="match status" value="1"/>
</dbReference>
<accession>A0A4Y8PZ11</accession>
<dbReference type="CDD" id="cd17574">
    <property type="entry name" value="REC_OmpR"/>
    <property type="match status" value="1"/>
</dbReference>
<dbReference type="SMART" id="SM00073">
    <property type="entry name" value="HPT"/>
    <property type="match status" value="1"/>
</dbReference>
<keyword evidence="3" id="KW-0175">Coiled coil</keyword>
<feature type="modified residue" description="4-aspartylphosphate" evidence="2">
    <location>
        <position position="491"/>
    </location>
</feature>
<feature type="domain" description="GGDEF" evidence="5">
    <location>
        <begin position="288"/>
        <end position="421"/>
    </location>
</feature>
<name>A0A4Y8PZ11_9BACL</name>
<evidence type="ECO:0000256" key="2">
    <source>
        <dbReference type="PROSITE-ProRule" id="PRU00169"/>
    </source>
</evidence>